<organism evidence="2 3">
    <name type="scientific">Portunus trituberculatus</name>
    <name type="common">Swimming crab</name>
    <name type="synonym">Neptunus trituberculatus</name>
    <dbReference type="NCBI Taxonomy" id="210409"/>
    <lineage>
        <taxon>Eukaryota</taxon>
        <taxon>Metazoa</taxon>
        <taxon>Ecdysozoa</taxon>
        <taxon>Arthropoda</taxon>
        <taxon>Crustacea</taxon>
        <taxon>Multicrustacea</taxon>
        <taxon>Malacostraca</taxon>
        <taxon>Eumalacostraca</taxon>
        <taxon>Eucarida</taxon>
        <taxon>Decapoda</taxon>
        <taxon>Pleocyemata</taxon>
        <taxon>Brachyura</taxon>
        <taxon>Eubrachyura</taxon>
        <taxon>Portunoidea</taxon>
        <taxon>Portunidae</taxon>
        <taxon>Portuninae</taxon>
        <taxon>Portunus</taxon>
    </lineage>
</organism>
<evidence type="ECO:0000256" key="1">
    <source>
        <dbReference type="SAM" id="Phobius"/>
    </source>
</evidence>
<name>A0A5B7F426_PORTR</name>
<sequence length="284" mass="30177">MKSTQALEGERLACTVLRCLVLLWLWLWLWLACNHFRMLQVTGWGLLCLTCGLLDGFPEWLQSVGWHEGGGGGAIPADMCLLTPGITIPLPQHTDGHHLAPSHNLNHFSHEATLTLAGHQGKPWILPHTTSPTAITLPLSTSHRSTSFQLNFIRRAALCSSSSIPPMFGALLGKSGMAPLQVSSLLGESLPGREGSGVSIPNDGGNSCWFCSSCASSAGWSSLAPSTFGASFPYSSVSVVRVRVGSWKLSASCGLSVGSSSLNCMRLVGVEVLSPSEWLESHAT</sequence>
<dbReference type="EMBL" id="VSRR010004648">
    <property type="protein sequence ID" value="MPC40307.1"/>
    <property type="molecule type" value="Genomic_DNA"/>
</dbReference>
<gene>
    <name evidence="2" type="ORF">E2C01_033863</name>
</gene>
<feature type="transmembrane region" description="Helical" evidence="1">
    <location>
        <begin position="12"/>
        <end position="31"/>
    </location>
</feature>
<protein>
    <submittedName>
        <fullName evidence="2">Uncharacterized protein</fullName>
    </submittedName>
</protein>
<keyword evidence="1" id="KW-0812">Transmembrane</keyword>
<proteinExistence type="predicted"/>
<comment type="caution">
    <text evidence="2">The sequence shown here is derived from an EMBL/GenBank/DDBJ whole genome shotgun (WGS) entry which is preliminary data.</text>
</comment>
<keyword evidence="1" id="KW-0472">Membrane</keyword>
<evidence type="ECO:0000313" key="2">
    <source>
        <dbReference type="EMBL" id="MPC40307.1"/>
    </source>
</evidence>
<accession>A0A5B7F426</accession>
<reference evidence="2 3" key="1">
    <citation type="submission" date="2019-05" db="EMBL/GenBank/DDBJ databases">
        <title>Another draft genome of Portunus trituberculatus and its Hox gene families provides insights of decapod evolution.</title>
        <authorList>
            <person name="Jeong J.-H."/>
            <person name="Song I."/>
            <person name="Kim S."/>
            <person name="Choi T."/>
            <person name="Kim D."/>
            <person name="Ryu S."/>
            <person name="Kim W."/>
        </authorList>
    </citation>
    <scope>NUCLEOTIDE SEQUENCE [LARGE SCALE GENOMIC DNA]</scope>
    <source>
        <tissue evidence="2">Muscle</tissue>
    </source>
</reference>
<evidence type="ECO:0000313" key="3">
    <source>
        <dbReference type="Proteomes" id="UP000324222"/>
    </source>
</evidence>
<dbReference type="AlphaFoldDB" id="A0A5B7F426"/>
<dbReference type="PROSITE" id="PS51257">
    <property type="entry name" value="PROKAR_LIPOPROTEIN"/>
    <property type="match status" value="1"/>
</dbReference>
<keyword evidence="3" id="KW-1185">Reference proteome</keyword>
<dbReference type="Proteomes" id="UP000324222">
    <property type="component" value="Unassembled WGS sequence"/>
</dbReference>
<keyword evidence="1" id="KW-1133">Transmembrane helix</keyword>